<keyword evidence="13 18" id="KW-0511">Multifunctional enzyme</keyword>
<dbReference type="EC" id="2.1.1.-" evidence="18"/>
<evidence type="ECO:0000256" key="5">
    <source>
        <dbReference type="ARBA" id="ARBA00022603"/>
    </source>
</evidence>
<dbReference type="GO" id="GO:0005886">
    <property type="term" value="C:plasma membrane"/>
    <property type="evidence" value="ECO:0007669"/>
    <property type="project" value="UniProtKB-SubCell"/>
</dbReference>
<evidence type="ECO:0000256" key="19">
    <source>
        <dbReference type="SAM" id="Phobius"/>
    </source>
</evidence>
<dbReference type="Gene3D" id="1.20.120.1220">
    <property type="match status" value="1"/>
</dbReference>
<evidence type="ECO:0000256" key="12">
    <source>
        <dbReference type="ARBA" id="ARBA00023136"/>
    </source>
</evidence>
<dbReference type="EMBL" id="QAOK01000002">
    <property type="protein sequence ID" value="PTQ83079.1"/>
    <property type="molecule type" value="Genomic_DNA"/>
</dbReference>
<feature type="domain" description="Prepilin type IV endopeptidase peptidase" evidence="20">
    <location>
        <begin position="156"/>
        <end position="264"/>
    </location>
</feature>
<dbReference type="InterPro" id="IPR010627">
    <property type="entry name" value="Prepilin_pept_A24_N"/>
</dbReference>
<dbReference type="InterPro" id="IPR050882">
    <property type="entry name" value="Prepilin_peptidase/N-MTase"/>
</dbReference>
<evidence type="ECO:0000256" key="8">
    <source>
        <dbReference type="ARBA" id="ARBA00022691"/>
    </source>
</evidence>
<dbReference type="GO" id="GO:0008168">
    <property type="term" value="F:methyltransferase activity"/>
    <property type="evidence" value="ECO:0007669"/>
    <property type="project" value="UniProtKB-KW"/>
</dbReference>
<keyword evidence="6 18" id="KW-0645">Protease</keyword>
<dbReference type="InterPro" id="IPR014032">
    <property type="entry name" value="Peptidase_A24A_bac"/>
</dbReference>
<evidence type="ECO:0000256" key="7">
    <source>
        <dbReference type="ARBA" id="ARBA00022679"/>
    </source>
</evidence>
<dbReference type="RefSeq" id="WP_107761149.1">
    <property type="nucleotide sequence ID" value="NZ_QAOK01000002.1"/>
</dbReference>
<evidence type="ECO:0000259" key="21">
    <source>
        <dbReference type="Pfam" id="PF06750"/>
    </source>
</evidence>
<dbReference type="GO" id="GO:0004190">
    <property type="term" value="F:aspartic-type endopeptidase activity"/>
    <property type="evidence" value="ECO:0007669"/>
    <property type="project" value="UniProtKB-EC"/>
</dbReference>
<evidence type="ECO:0000313" key="22">
    <source>
        <dbReference type="EMBL" id="PTQ83079.1"/>
    </source>
</evidence>
<dbReference type="EC" id="3.4.23.43" evidence="15 18"/>
<keyword evidence="12 19" id="KW-0472">Membrane</keyword>
<protein>
    <recommendedName>
        <fullName evidence="16 18">Prepilin leader peptidase/N-methyltransferase</fullName>
        <ecNumber evidence="18">2.1.1.-</ecNumber>
        <ecNumber evidence="15 18">3.4.23.43</ecNumber>
    </recommendedName>
</protein>
<dbReference type="InterPro" id="IPR000045">
    <property type="entry name" value="Prepilin_IV_endopep_pep"/>
</dbReference>
<feature type="transmembrane region" description="Helical" evidence="19">
    <location>
        <begin position="199"/>
        <end position="220"/>
    </location>
</feature>
<keyword evidence="3" id="KW-1003">Cell membrane</keyword>
<comment type="function">
    <text evidence="18">Plays an essential role in type IV pili and type II pseudopili formation by proteolytically removing the leader sequence from substrate proteins and subsequently monomethylating the alpha-amino group of the newly exposed N-terminal phenylalanine.</text>
</comment>
<comment type="catalytic activity">
    <reaction evidence="14 18">
        <text>Typically cleaves a -Gly-|-Phe- bond to release an N-terminal, basic peptide of 5-8 residues from type IV prepilin, and then N-methylates the new N-terminal amino group, the methyl donor being S-adenosyl-L-methionine.</text>
        <dbReference type="EC" id="3.4.23.43"/>
    </reaction>
</comment>
<feature type="domain" description="Prepilin peptidase A24 N-terminal" evidence="21">
    <location>
        <begin position="20"/>
        <end position="146"/>
    </location>
</feature>
<keyword evidence="11 19" id="KW-1133">Transmembrane helix</keyword>
<evidence type="ECO:0000256" key="6">
    <source>
        <dbReference type="ARBA" id="ARBA00022670"/>
    </source>
</evidence>
<dbReference type="PANTHER" id="PTHR30487:SF0">
    <property type="entry name" value="PREPILIN LEADER PEPTIDASE_N-METHYLTRANSFERASE-RELATED"/>
    <property type="match status" value="1"/>
</dbReference>
<organism evidence="22 23">
    <name type="scientific">Nitrosospira multiformis</name>
    <dbReference type="NCBI Taxonomy" id="1231"/>
    <lineage>
        <taxon>Bacteria</taxon>
        <taxon>Pseudomonadati</taxon>
        <taxon>Pseudomonadota</taxon>
        <taxon>Betaproteobacteria</taxon>
        <taxon>Nitrosomonadales</taxon>
        <taxon>Nitrosomonadaceae</taxon>
        <taxon>Nitrosospira</taxon>
    </lineage>
</organism>
<evidence type="ECO:0000256" key="16">
    <source>
        <dbReference type="ARBA" id="ARBA00071870"/>
    </source>
</evidence>
<evidence type="ECO:0000256" key="3">
    <source>
        <dbReference type="ARBA" id="ARBA00022475"/>
    </source>
</evidence>
<evidence type="ECO:0000256" key="13">
    <source>
        <dbReference type="ARBA" id="ARBA00023268"/>
    </source>
</evidence>
<evidence type="ECO:0000256" key="15">
    <source>
        <dbReference type="ARBA" id="ARBA00067082"/>
    </source>
</evidence>
<evidence type="ECO:0000256" key="1">
    <source>
        <dbReference type="ARBA" id="ARBA00004429"/>
    </source>
</evidence>
<evidence type="ECO:0000256" key="10">
    <source>
        <dbReference type="ARBA" id="ARBA00022801"/>
    </source>
</evidence>
<sequence length="307" mass="33319">MSFIFVLQHSPAFFVSFCALIGLVVGSFLNVVIYRLPRMLEREWQQQCAELHAELFAGANGTEQSHEPHETLPHEILVAGPAFNLITPPSTCSNCGHRITALENIPLISYIALRGRCSQCHSAISMRYPMVEALTAALSGLVAWHFGYGVIAFAALALVWAMIALAFIDLDTQLLPNDITMPMVWGGLLINLDGGFADIRSAVIGAMLGYLALWSVYWGYKLLTGREGMGYGDFKLLAAIGAWLGWQMLPLVILFSSIAGSMAGLGLMLIAKQGRHVPIPFGPYLVCGGIVALLWGSEINSAYLGLF</sequence>
<proteinExistence type="inferred from homology"/>
<dbReference type="GO" id="GO:0006465">
    <property type="term" value="P:signal peptide processing"/>
    <property type="evidence" value="ECO:0007669"/>
    <property type="project" value="TreeGrafter"/>
</dbReference>
<comment type="caution">
    <text evidence="22">The sequence shown here is derived from an EMBL/GenBank/DDBJ whole genome shotgun (WGS) entry which is preliminary data.</text>
</comment>
<accession>A0A2T5IH14</accession>
<keyword evidence="7 18" id="KW-0808">Transferase</keyword>
<dbReference type="AlphaFoldDB" id="A0A2T5IH14"/>
<evidence type="ECO:0000256" key="18">
    <source>
        <dbReference type="RuleBase" id="RU003794"/>
    </source>
</evidence>
<dbReference type="PANTHER" id="PTHR30487">
    <property type="entry name" value="TYPE 4 PREPILIN-LIKE PROTEINS LEADER PEPTIDE-PROCESSING ENZYME"/>
    <property type="match status" value="1"/>
</dbReference>
<reference evidence="22 23" key="1">
    <citation type="submission" date="2018-04" db="EMBL/GenBank/DDBJ databases">
        <title>Active sludge and wastewater microbial communities from Klosterneuburg, Austria.</title>
        <authorList>
            <person name="Wagner M."/>
        </authorList>
    </citation>
    <scope>NUCLEOTIDE SEQUENCE [LARGE SCALE GENOMIC DNA]</scope>
    <source>
        <strain evidence="22 23">Nl12</strain>
    </source>
</reference>
<feature type="transmembrane region" description="Helical" evidence="19">
    <location>
        <begin position="240"/>
        <end position="270"/>
    </location>
</feature>
<evidence type="ECO:0000256" key="17">
    <source>
        <dbReference type="RuleBase" id="RU003793"/>
    </source>
</evidence>
<dbReference type="FunFam" id="1.20.120.1220:FF:000001">
    <property type="entry name" value="Type 4 prepilin-like proteins leader peptide-processing enzyme"/>
    <property type="match status" value="1"/>
</dbReference>
<comment type="subcellular location">
    <subcellularLocation>
        <location evidence="1">Cell inner membrane</location>
        <topology evidence="1">Multi-pass membrane protein</topology>
    </subcellularLocation>
    <subcellularLocation>
        <location evidence="18">Cell membrane</location>
        <topology evidence="18">Multi-pass membrane protein</topology>
    </subcellularLocation>
</comment>
<keyword evidence="8" id="KW-0949">S-adenosyl-L-methionine</keyword>
<name>A0A2T5IH14_9PROT</name>
<dbReference type="PRINTS" id="PR00864">
    <property type="entry name" value="PREPILNPTASE"/>
</dbReference>
<keyword evidence="5 18" id="KW-0489">Methyltransferase</keyword>
<evidence type="ECO:0000256" key="2">
    <source>
        <dbReference type="ARBA" id="ARBA00005801"/>
    </source>
</evidence>
<evidence type="ECO:0000259" key="20">
    <source>
        <dbReference type="Pfam" id="PF01478"/>
    </source>
</evidence>
<keyword evidence="4" id="KW-0997">Cell inner membrane</keyword>
<dbReference type="Proteomes" id="UP000244152">
    <property type="component" value="Unassembled WGS sequence"/>
</dbReference>
<comment type="similarity">
    <text evidence="2 17">Belongs to the peptidase A24 family.</text>
</comment>
<dbReference type="Pfam" id="PF01478">
    <property type="entry name" value="Peptidase_A24"/>
    <property type="match status" value="1"/>
</dbReference>
<feature type="transmembrane region" description="Helical" evidence="19">
    <location>
        <begin position="146"/>
        <end position="168"/>
    </location>
</feature>
<gene>
    <name evidence="22" type="ORF">C8R21_10282</name>
</gene>
<feature type="transmembrane region" description="Helical" evidence="19">
    <location>
        <begin position="277"/>
        <end position="297"/>
    </location>
</feature>
<evidence type="ECO:0000313" key="23">
    <source>
        <dbReference type="Proteomes" id="UP000244152"/>
    </source>
</evidence>
<evidence type="ECO:0000256" key="11">
    <source>
        <dbReference type="ARBA" id="ARBA00022989"/>
    </source>
</evidence>
<evidence type="ECO:0000256" key="4">
    <source>
        <dbReference type="ARBA" id="ARBA00022519"/>
    </source>
</evidence>
<dbReference type="Pfam" id="PF06750">
    <property type="entry name" value="A24_N_bact"/>
    <property type="match status" value="1"/>
</dbReference>
<evidence type="ECO:0000256" key="14">
    <source>
        <dbReference type="ARBA" id="ARBA00050401"/>
    </source>
</evidence>
<dbReference type="GO" id="GO:0032259">
    <property type="term" value="P:methylation"/>
    <property type="evidence" value="ECO:0007669"/>
    <property type="project" value="UniProtKB-KW"/>
</dbReference>
<feature type="transmembrane region" description="Helical" evidence="19">
    <location>
        <begin position="12"/>
        <end position="34"/>
    </location>
</feature>
<evidence type="ECO:0000256" key="9">
    <source>
        <dbReference type="ARBA" id="ARBA00022692"/>
    </source>
</evidence>
<keyword evidence="10 18" id="KW-0378">Hydrolase</keyword>
<keyword evidence="9 18" id="KW-0812">Transmembrane</keyword>